<feature type="transmembrane region" description="Helical" evidence="6">
    <location>
        <begin position="166"/>
        <end position="183"/>
    </location>
</feature>
<feature type="transmembrane region" description="Helical" evidence="6">
    <location>
        <begin position="303"/>
        <end position="321"/>
    </location>
</feature>
<feature type="transmembrane region" description="Helical" evidence="6">
    <location>
        <begin position="101"/>
        <end position="121"/>
    </location>
</feature>
<dbReference type="EMBL" id="FOSK01000015">
    <property type="protein sequence ID" value="SFL04653.1"/>
    <property type="molecule type" value="Genomic_DNA"/>
</dbReference>
<proteinExistence type="predicted"/>
<dbReference type="Pfam" id="PF00939">
    <property type="entry name" value="Na_sulph_symp"/>
    <property type="match status" value="1"/>
</dbReference>
<evidence type="ECO:0000256" key="6">
    <source>
        <dbReference type="SAM" id="Phobius"/>
    </source>
</evidence>
<protein>
    <submittedName>
        <fullName evidence="7">Di-and tricarboxylate transporter</fullName>
    </submittedName>
</protein>
<keyword evidence="3 6" id="KW-1133">Transmembrane helix</keyword>
<dbReference type="PANTHER" id="PTHR10283">
    <property type="entry name" value="SOLUTE CARRIER FAMILY 13 MEMBER"/>
    <property type="match status" value="1"/>
</dbReference>
<evidence type="ECO:0000256" key="1">
    <source>
        <dbReference type="ARBA" id="ARBA00004141"/>
    </source>
</evidence>
<evidence type="ECO:0000256" key="2">
    <source>
        <dbReference type="ARBA" id="ARBA00022692"/>
    </source>
</evidence>
<evidence type="ECO:0000313" key="7">
    <source>
        <dbReference type="EMBL" id="SFL04653.1"/>
    </source>
</evidence>
<feature type="transmembrane region" description="Helical" evidence="6">
    <location>
        <begin position="31"/>
        <end position="48"/>
    </location>
</feature>
<feature type="transmembrane region" description="Helical" evidence="6">
    <location>
        <begin position="78"/>
        <end position="95"/>
    </location>
</feature>
<dbReference type="RefSeq" id="WP_093523094.1">
    <property type="nucleotide sequence ID" value="NZ_FOSK01000015.1"/>
</dbReference>
<dbReference type="Proteomes" id="UP000199598">
    <property type="component" value="Unassembled WGS sequence"/>
</dbReference>
<comment type="caution">
    <text evidence="7">The sequence shown here is derived from an EMBL/GenBank/DDBJ whole genome shotgun (WGS) entry which is preliminary data.</text>
</comment>
<reference evidence="7 8" key="1">
    <citation type="submission" date="2016-10" db="EMBL/GenBank/DDBJ databases">
        <authorList>
            <person name="Varghese N."/>
            <person name="Submissions S."/>
        </authorList>
    </citation>
    <scope>NUCLEOTIDE SEQUENCE [LARGE SCALE GENOMIC DNA]</scope>
    <source>
        <strain evidence="7 8">DSM 16392</strain>
    </source>
</reference>
<evidence type="ECO:0000256" key="5">
    <source>
        <dbReference type="SAM" id="MobiDB-lite"/>
    </source>
</evidence>
<feature type="transmembrane region" description="Helical" evidence="6">
    <location>
        <begin position="457"/>
        <end position="479"/>
    </location>
</feature>
<feature type="transmembrane region" description="Helical" evidence="6">
    <location>
        <begin position="195"/>
        <end position="218"/>
    </location>
</feature>
<feature type="transmembrane region" description="Helical" evidence="6">
    <location>
        <begin position="376"/>
        <end position="395"/>
    </location>
</feature>
<keyword evidence="2 6" id="KW-0812">Transmembrane</keyword>
<feature type="transmembrane region" description="Helical" evidence="6">
    <location>
        <begin position="142"/>
        <end position="160"/>
    </location>
</feature>
<sequence>MTDHTQHETAPASGLSPTPEKIKSSFNTKQTWQFLGVAVAATIAGLLASAYLPAGMAVAAVLSVGCLGLWATGVVPEYWTALAFFFVAIVIGIAPPDVVFSGFQTSTFWLLFAGLVLGASIKHTKLDKRAAVLLMRLPLNSYAGLVSSIVAFSVALAFVVPSSIGRIMILLPVISALAAQIGFKPGSNGRTGMLCAAAFATFAPAFTILPANAPNMILAGMSESLYDLSISYWDYLRLNFPVLGILKSLILIGLTLVLFPDKLPQDAHETTEAVTPVSAPERRLMIILALCLIFWLTDSLHPIGPAWVGLAAALACFWPNAKLTSKTCINQDLSYGSLMFVAGIMGLGAVISVAGLGEALVQAVGGKAGFSQDTPIWNLSVLTGLSTLVAMATNLPGVPAVMTPVAGDLADATGLPLQTVLMTQVMAFSNVFLPFQAPPLVAAIQVGNLPPKAVIKLCLTLFAISLFLLVPIDMLWWYLLGFL</sequence>
<name>A0A1I4EHB3_9HYPH</name>
<dbReference type="InterPro" id="IPR001898">
    <property type="entry name" value="SLC13A/DASS"/>
</dbReference>
<comment type="subcellular location">
    <subcellularLocation>
        <location evidence="1">Membrane</location>
        <topology evidence="1">Multi-pass membrane protein</topology>
    </subcellularLocation>
</comment>
<evidence type="ECO:0000313" key="8">
    <source>
        <dbReference type="Proteomes" id="UP000199598"/>
    </source>
</evidence>
<gene>
    <name evidence="7" type="ORF">SAMN04488518_11539</name>
</gene>
<feature type="transmembrane region" description="Helical" evidence="6">
    <location>
        <begin position="333"/>
        <end position="356"/>
    </location>
</feature>
<accession>A0A1I4EHB3</accession>
<evidence type="ECO:0000256" key="4">
    <source>
        <dbReference type="ARBA" id="ARBA00023136"/>
    </source>
</evidence>
<feature type="transmembrane region" description="Helical" evidence="6">
    <location>
        <begin position="238"/>
        <end position="259"/>
    </location>
</feature>
<evidence type="ECO:0000256" key="3">
    <source>
        <dbReference type="ARBA" id="ARBA00022989"/>
    </source>
</evidence>
<keyword evidence="8" id="KW-1185">Reference proteome</keyword>
<keyword evidence="4 6" id="KW-0472">Membrane</keyword>
<feature type="region of interest" description="Disordered" evidence="5">
    <location>
        <begin position="1"/>
        <end position="22"/>
    </location>
</feature>
<organism evidence="7 8">
    <name type="scientific">Pseudovibrio ascidiaceicola</name>
    <dbReference type="NCBI Taxonomy" id="285279"/>
    <lineage>
        <taxon>Bacteria</taxon>
        <taxon>Pseudomonadati</taxon>
        <taxon>Pseudomonadota</taxon>
        <taxon>Alphaproteobacteria</taxon>
        <taxon>Hyphomicrobiales</taxon>
        <taxon>Stappiaceae</taxon>
        <taxon>Pseudovibrio</taxon>
    </lineage>
</organism>